<dbReference type="EMBL" id="JALJXV010000009">
    <property type="protein sequence ID" value="MCP1676544.1"/>
    <property type="molecule type" value="Genomic_DNA"/>
</dbReference>
<evidence type="ECO:0000313" key="12">
    <source>
        <dbReference type="Proteomes" id="UP001205843"/>
    </source>
</evidence>
<evidence type="ECO:0000259" key="10">
    <source>
        <dbReference type="Pfam" id="PF00999"/>
    </source>
</evidence>
<dbReference type="InterPro" id="IPR006153">
    <property type="entry name" value="Cation/H_exchanger_TM"/>
</dbReference>
<dbReference type="GO" id="GO:0015297">
    <property type="term" value="F:antiporter activity"/>
    <property type="evidence" value="ECO:0007669"/>
    <property type="project" value="UniProtKB-KW"/>
</dbReference>
<dbReference type="InterPro" id="IPR038770">
    <property type="entry name" value="Na+/solute_symporter_sf"/>
</dbReference>
<keyword evidence="6 9" id="KW-1133">Transmembrane helix</keyword>
<feature type="transmembrane region" description="Helical" evidence="9">
    <location>
        <begin position="59"/>
        <end position="78"/>
    </location>
</feature>
<evidence type="ECO:0000256" key="1">
    <source>
        <dbReference type="ARBA" id="ARBA00004651"/>
    </source>
</evidence>
<evidence type="ECO:0000256" key="5">
    <source>
        <dbReference type="ARBA" id="ARBA00022692"/>
    </source>
</evidence>
<dbReference type="GO" id="GO:0005886">
    <property type="term" value="C:plasma membrane"/>
    <property type="evidence" value="ECO:0007669"/>
    <property type="project" value="UniProtKB-SubCell"/>
</dbReference>
<gene>
    <name evidence="11" type="ORF">J2T57_003705</name>
</gene>
<keyword evidence="5 9" id="KW-0812">Transmembrane</keyword>
<accession>A0AAE3G7L7</accession>
<evidence type="ECO:0000256" key="3">
    <source>
        <dbReference type="ARBA" id="ARBA00022449"/>
    </source>
</evidence>
<sequence>MMEWMYLLILVSAGLIVVSVLTSVLAFRFGAPLLLVFLFIGLLAGEDGLGLAFDDADTAFFIGSLALAVILFDSGFGTRVQALRRAAAPAIVLATVGVLLTTILVGLAAKVLFDLSWAHAFLMGAIISSTDAAAVFFLLRAGGVKIYKRVRSVLEVESGSNDPMAIFLTIFFIELILHGSPPGSYTMAFLTGFGAQMGMGLVIGKRPGNTALTMCVAISLPDEDLADSRAAVLRCG</sequence>
<feature type="domain" description="Cation/H+ exchanger transmembrane" evidence="10">
    <location>
        <begin position="17"/>
        <end position="207"/>
    </location>
</feature>
<feature type="transmembrane region" description="Helical" evidence="9">
    <location>
        <begin position="34"/>
        <end position="53"/>
    </location>
</feature>
<evidence type="ECO:0000256" key="4">
    <source>
        <dbReference type="ARBA" id="ARBA00022475"/>
    </source>
</evidence>
<dbReference type="PANTHER" id="PTHR32507">
    <property type="entry name" value="NA(+)/H(+) ANTIPORTER 1"/>
    <property type="match status" value="1"/>
</dbReference>
<feature type="transmembrane region" description="Helical" evidence="9">
    <location>
        <begin position="6"/>
        <end position="27"/>
    </location>
</feature>
<keyword evidence="3" id="KW-0050">Antiport</keyword>
<dbReference type="PANTHER" id="PTHR32507:SF7">
    <property type="entry name" value="K(+)_H(+) ANTIPORTER NHAP2"/>
    <property type="match status" value="1"/>
</dbReference>
<feature type="transmembrane region" description="Helical" evidence="9">
    <location>
        <begin position="90"/>
        <end position="113"/>
    </location>
</feature>
<dbReference type="GO" id="GO:1902600">
    <property type="term" value="P:proton transmembrane transport"/>
    <property type="evidence" value="ECO:0007669"/>
    <property type="project" value="InterPro"/>
</dbReference>
<keyword evidence="8 9" id="KW-0472">Membrane</keyword>
<reference evidence="11" key="1">
    <citation type="submission" date="2022-03" db="EMBL/GenBank/DDBJ databases">
        <title>Genomic Encyclopedia of Type Strains, Phase III (KMG-III): the genomes of soil and plant-associated and newly described type strains.</title>
        <authorList>
            <person name="Whitman W."/>
        </authorList>
    </citation>
    <scope>NUCLEOTIDE SEQUENCE</scope>
    <source>
        <strain evidence="11">ANL 6-2</strain>
    </source>
</reference>
<keyword evidence="2" id="KW-0813">Transport</keyword>
<dbReference type="Pfam" id="PF00999">
    <property type="entry name" value="Na_H_Exchanger"/>
    <property type="match status" value="1"/>
</dbReference>
<dbReference type="AlphaFoldDB" id="A0AAE3G7L7"/>
<dbReference type="Proteomes" id="UP001205843">
    <property type="component" value="Unassembled WGS sequence"/>
</dbReference>
<protein>
    <submittedName>
        <fullName evidence="11">NhaP-type Na+/H+ and K+/H+ antiporter</fullName>
    </submittedName>
</protein>
<evidence type="ECO:0000256" key="7">
    <source>
        <dbReference type="ARBA" id="ARBA00023065"/>
    </source>
</evidence>
<keyword evidence="12" id="KW-1185">Reference proteome</keyword>
<evidence type="ECO:0000256" key="9">
    <source>
        <dbReference type="SAM" id="Phobius"/>
    </source>
</evidence>
<proteinExistence type="predicted"/>
<name>A0AAE3G7L7_9GAMM</name>
<keyword evidence="7" id="KW-0406">Ion transport</keyword>
<evidence type="ECO:0000256" key="8">
    <source>
        <dbReference type="ARBA" id="ARBA00023136"/>
    </source>
</evidence>
<keyword evidence="4" id="KW-1003">Cell membrane</keyword>
<evidence type="ECO:0000313" key="11">
    <source>
        <dbReference type="EMBL" id="MCP1676544.1"/>
    </source>
</evidence>
<comment type="caution">
    <text evidence="11">The sequence shown here is derived from an EMBL/GenBank/DDBJ whole genome shotgun (WGS) entry which is preliminary data.</text>
</comment>
<feature type="transmembrane region" description="Helical" evidence="9">
    <location>
        <begin position="119"/>
        <end position="139"/>
    </location>
</feature>
<dbReference type="Gene3D" id="1.20.1530.20">
    <property type="match status" value="1"/>
</dbReference>
<evidence type="ECO:0000256" key="2">
    <source>
        <dbReference type="ARBA" id="ARBA00022448"/>
    </source>
</evidence>
<comment type="subcellular location">
    <subcellularLocation>
        <location evidence="1">Cell membrane</location>
        <topology evidence="1">Multi-pass membrane protein</topology>
    </subcellularLocation>
</comment>
<evidence type="ECO:0000256" key="6">
    <source>
        <dbReference type="ARBA" id="ARBA00022989"/>
    </source>
</evidence>
<organism evidence="11 12">
    <name type="scientific">Natronocella acetinitrilica</name>
    <dbReference type="NCBI Taxonomy" id="414046"/>
    <lineage>
        <taxon>Bacteria</taxon>
        <taxon>Pseudomonadati</taxon>
        <taxon>Pseudomonadota</taxon>
        <taxon>Gammaproteobacteria</taxon>
        <taxon>Chromatiales</taxon>
        <taxon>Ectothiorhodospiraceae</taxon>
        <taxon>Natronocella</taxon>
    </lineage>
</organism>